<evidence type="ECO:0000313" key="4">
    <source>
        <dbReference type="EMBL" id="HGF34894.1"/>
    </source>
</evidence>
<dbReference type="Pfam" id="PF05193">
    <property type="entry name" value="Peptidase_M16_C"/>
    <property type="match status" value="1"/>
</dbReference>
<dbReference type="Gene3D" id="3.30.830.10">
    <property type="entry name" value="Metalloenzyme, LuxS/M16 peptidase-like"/>
    <property type="match status" value="2"/>
</dbReference>
<dbReference type="InterPro" id="IPR050361">
    <property type="entry name" value="MPP/UQCRC_Complex"/>
</dbReference>
<name>A0A7C3V661_9BACT</name>
<feature type="compositionally biased region" description="Basic and acidic residues" evidence="1">
    <location>
        <begin position="477"/>
        <end position="491"/>
    </location>
</feature>
<accession>A0A7C3V661</accession>
<dbReference type="PANTHER" id="PTHR11851:SF224">
    <property type="entry name" value="PROCESSING PROTEASE"/>
    <property type="match status" value="1"/>
</dbReference>
<dbReference type="SUPFAM" id="SSF63411">
    <property type="entry name" value="LuxS/MPP-like metallohydrolase"/>
    <property type="match status" value="2"/>
</dbReference>
<evidence type="ECO:0000256" key="1">
    <source>
        <dbReference type="SAM" id="MobiDB-lite"/>
    </source>
</evidence>
<dbReference type="Pfam" id="PF00675">
    <property type="entry name" value="Peptidase_M16"/>
    <property type="match status" value="1"/>
</dbReference>
<comment type="caution">
    <text evidence="4">The sequence shown here is derived from an EMBL/GenBank/DDBJ whole genome shotgun (WGS) entry which is preliminary data.</text>
</comment>
<reference evidence="4" key="1">
    <citation type="journal article" date="2020" name="mSystems">
        <title>Genome- and Community-Level Interaction Insights into Carbon Utilization and Element Cycling Functions of Hydrothermarchaeota in Hydrothermal Sediment.</title>
        <authorList>
            <person name="Zhou Z."/>
            <person name="Liu Y."/>
            <person name="Xu W."/>
            <person name="Pan J."/>
            <person name="Luo Z.H."/>
            <person name="Li M."/>
        </authorList>
    </citation>
    <scope>NUCLEOTIDE SEQUENCE [LARGE SCALE GENOMIC DNA]</scope>
    <source>
        <strain evidence="4">SpSt-897</strain>
    </source>
</reference>
<proteinExistence type="predicted"/>
<dbReference type="EMBL" id="DTMF01000266">
    <property type="protein sequence ID" value="HGF34894.1"/>
    <property type="molecule type" value="Genomic_DNA"/>
</dbReference>
<protein>
    <submittedName>
        <fullName evidence="4">Insulinase family protein</fullName>
    </submittedName>
</protein>
<dbReference type="PANTHER" id="PTHR11851">
    <property type="entry name" value="METALLOPROTEASE"/>
    <property type="match status" value="1"/>
</dbReference>
<dbReference type="GO" id="GO:0046872">
    <property type="term" value="F:metal ion binding"/>
    <property type="evidence" value="ECO:0007669"/>
    <property type="project" value="InterPro"/>
</dbReference>
<feature type="region of interest" description="Disordered" evidence="1">
    <location>
        <begin position="468"/>
        <end position="491"/>
    </location>
</feature>
<evidence type="ECO:0000259" key="2">
    <source>
        <dbReference type="Pfam" id="PF00675"/>
    </source>
</evidence>
<feature type="domain" description="Peptidase M16 N-terminal" evidence="2">
    <location>
        <begin position="72"/>
        <end position="208"/>
    </location>
</feature>
<dbReference type="AlphaFoldDB" id="A0A7C3V661"/>
<gene>
    <name evidence="4" type="ORF">ENW96_10995</name>
</gene>
<dbReference type="InterPro" id="IPR007863">
    <property type="entry name" value="Peptidase_M16_C"/>
</dbReference>
<dbReference type="InterPro" id="IPR011249">
    <property type="entry name" value="Metalloenz_LuxS/M16"/>
</dbReference>
<evidence type="ECO:0000259" key="3">
    <source>
        <dbReference type="Pfam" id="PF05193"/>
    </source>
</evidence>
<sequence length="491" mass="53727">MGYWSPQAKRGGVGHRLLAGIPRHSLMKKTGVFLLILLLAGSAVAQEAAPPQTLGVRHTLPNGLVWLFSEQHSLPLVSVKVLIKGGVLRDPPEKAGLANLTALLLTQGTKRRSATQIAEEVDFLGAKLGARGSDDYLAVDLTVLRKNLEPGLELLKDILFNPVFAQEEVKRKVAQLKASFQTDEDEPGIVASRTFHRRLFGKNPYANPPKGTPEGLAAIDRKDLVAFHEKFYRPNNAIVTVVGDLTPEEAEQSVVRTFGDWQAASIPPIKVIPPPDLPGIEKIVIDKNITQANIIWGHLGIARDNPDFYALQVLNYILGGGGFSSRLLNNIREDRGLAYSVASGFEAGIEPGAFAVDLETKNRTAGEAVAQVNREIERLRTQPVSATELEEAKSYLIGSFPAKMDSVAKRAALLAYVEFYGLGLDYPWRYPALIKNLTPADLQKTAEKYLHPEKYLLVVVGNQREMPDFASVASQPGDKESKHDQGKKSQP</sequence>
<organism evidence="4">
    <name type="scientific">Desulfobacca acetoxidans</name>
    <dbReference type="NCBI Taxonomy" id="60893"/>
    <lineage>
        <taxon>Bacteria</taxon>
        <taxon>Pseudomonadati</taxon>
        <taxon>Thermodesulfobacteriota</taxon>
        <taxon>Desulfobaccia</taxon>
        <taxon>Desulfobaccales</taxon>
        <taxon>Desulfobaccaceae</taxon>
        <taxon>Desulfobacca</taxon>
    </lineage>
</organism>
<feature type="domain" description="Peptidase M16 C-terminal" evidence="3">
    <location>
        <begin position="219"/>
        <end position="395"/>
    </location>
</feature>
<dbReference type="InterPro" id="IPR011765">
    <property type="entry name" value="Pept_M16_N"/>
</dbReference>